<reference evidence="2" key="1">
    <citation type="journal article" date="2022" name="Mol. Ecol. Resour.">
        <title>The genomes of chicory, endive, great burdock and yacon provide insights into Asteraceae palaeo-polyploidization history and plant inulin production.</title>
        <authorList>
            <person name="Fan W."/>
            <person name="Wang S."/>
            <person name="Wang H."/>
            <person name="Wang A."/>
            <person name="Jiang F."/>
            <person name="Liu H."/>
            <person name="Zhao H."/>
            <person name="Xu D."/>
            <person name="Zhang Y."/>
        </authorList>
    </citation>
    <scope>NUCLEOTIDE SEQUENCE [LARGE SCALE GENOMIC DNA]</scope>
    <source>
        <strain evidence="2">cv. Punajuju</strain>
    </source>
</reference>
<protein>
    <submittedName>
        <fullName evidence="1">Uncharacterized protein</fullName>
    </submittedName>
</protein>
<name>A0ACB9DXE4_CICIN</name>
<organism evidence="1 2">
    <name type="scientific">Cichorium intybus</name>
    <name type="common">Chicory</name>
    <dbReference type="NCBI Taxonomy" id="13427"/>
    <lineage>
        <taxon>Eukaryota</taxon>
        <taxon>Viridiplantae</taxon>
        <taxon>Streptophyta</taxon>
        <taxon>Embryophyta</taxon>
        <taxon>Tracheophyta</taxon>
        <taxon>Spermatophyta</taxon>
        <taxon>Magnoliopsida</taxon>
        <taxon>eudicotyledons</taxon>
        <taxon>Gunneridae</taxon>
        <taxon>Pentapetalae</taxon>
        <taxon>asterids</taxon>
        <taxon>campanulids</taxon>
        <taxon>Asterales</taxon>
        <taxon>Asteraceae</taxon>
        <taxon>Cichorioideae</taxon>
        <taxon>Cichorieae</taxon>
        <taxon>Cichoriinae</taxon>
        <taxon>Cichorium</taxon>
    </lineage>
</organism>
<dbReference type="Proteomes" id="UP001055811">
    <property type="component" value="Linkage Group LG04"/>
</dbReference>
<comment type="caution">
    <text evidence="1">The sequence shown here is derived from an EMBL/GenBank/DDBJ whole genome shotgun (WGS) entry which is preliminary data.</text>
</comment>
<gene>
    <name evidence="1" type="ORF">L2E82_21825</name>
</gene>
<sequence length="180" mass="20133">MSSTTVTPPQPFAPPDPSVFEAITPGQFVSFTTANTLNHKRLLHFPVLRVAVLDSPLAKDDNESPSIAAMLVPKNREIDWNFCTESGHRQLLFNFPNVSRLILIINMPPHQGPSVYKLGPITDSVEQEKVETELKPLLMPLHPKVSSDKSLPETPFLTYENDVAYRVTVATLSTFEPHCW</sequence>
<proteinExistence type="predicted"/>
<accession>A0ACB9DXE4</accession>
<evidence type="ECO:0000313" key="2">
    <source>
        <dbReference type="Proteomes" id="UP001055811"/>
    </source>
</evidence>
<dbReference type="EMBL" id="CM042012">
    <property type="protein sequence ID" value="KAI3750911.1"/>
    <property type="molecule type" value="Genomic_DNA"/>
</dbReference>
<reference evidence="1 2" key="2">
    <citation type="journal article" date="2022" name="Mol. Ecol. Resour.">
        <title>The genomes of chicory, endive, great burdock and yacon provide insights into Asteraceae paleo-polyploidization history and plant inulin production.</title>
        <authorList>
            <person name="Fan W."/>
            <person name="Wang S."/>
            <person name="Wang H."/>
            <person name="Wang A."/>
            <person name="Jiang F."/>
            <person name="Liu H."/>
            <person name="Zhao H."/>
            <person name="Xu D."/>
            <person name="Zhang Y."/>
        </authorList>
    </citation>
    <scope>NUCLEOTIDE SEQUENCE [LARGE SCALE GENOMIC DNA]</scope>
    <source>
        <strain evidence="2">cv. Punajuju</strain>
        <tissue evidence="1">Leaves</tissue>
    </source>
</reference>
<evidence type="ECO:0000313" key="1">
    <source>
        <dbReference type="EMBL" id="KAI3750911.1"/>
    </source>
</evidence>
<keyword evidence="2" id="KW-1185">Reference proteome</keyword>